<evidence type="ECO:0000256" key="7">
    <source>
        <dbReference type="SAM" id="MobiDB-lite"/>
    </source>
</evidence>
<feature type="transmembrane region" description="Helical" evidence="8">
    <location>
        <begin position="90"/>
        <end position="108"/>
    </location>
</feature>
<reference evidence="10 11" key="1">
    <citation type="journal article" date="2014" name="BMC Microbiol.">
        <title>The oxygen-independent metabolism of cyclic monoterpenes in Castellaniella defragrans 65Phen.</title>
        <authorList>
            <person name="Petasch J."/>
            <person name="Disch E.M."/>
            <person name="Markert S."/>
            <person name="Becher D."/>
            <person name="Schweder T."/>
            <person name="Huttel B."/>
            <person name="Reinhardt R."/>
            <person name="Harder J."/>
        </authorList>
    </citation>
    <scope>NUCLEOTIDE SEQUENCE [LARGE SCALE GENOMIC DNA]</scope>
    <source>
        <strain evidence="10">65Phen</strain>
    </source>
</reference>
<sequence>MSHLLETLMYQIGQIFLIPTLVIIALLFLYALQALGGFLVCWWQRRGRAPGRETHDLRCFDLLRWAAAHPAAQGDEWDVAAHRLLEVPRIVSRVAPMMGLVATMIPMGPALRGLGDGDLSAMSGSLSVAFSAVIVALITASITFWIVSVRRRWLAEELAWLQSRAPLSASASAPTPGPAGPAAREEREWDETPAAGRAVA</sequence>
<evidence type="ECO:0000256" key="5">
    <source>
        <dbReference type="ARBA" id="ARBA00023136"/>
    </source>
</evidence>
<keyword evidence="6" id="KW-0653">Protein transport</keyword>
<evidence type="ECO:0000256" key="6">
    <source>
        <dbReference type="RuleBase" id="RU004057"/>
    </source>
</evidence>
<dbReference type="PATRIC" id="fig|1437824.5.peg.331"/>
<keyword evidence="5 8" id="KW-0472">Membrane</keyword>
<evidence type="ECO:0000313" key="11">
    <source>
        <dbReference type="Proteomes" id="UP000019805"/>
    </source>
</evidence>
<dbReference type="OrthoDB" id="3178152at2"/>
<keyword evidence="11" id="KW-1185">Reference proteome</keyword>
<protein>
    <submittedName>
        <fullName evidence="10">Hypothetical transporter PduT for various metalloporphyrins</fullName>
    </submittedName>
</protein>
<keyword evidence="6" id="KW-0813">Transport</keyword>
<gene>
    <name evidence="10" type="ORF">BN940_01661</name>
</gene>
<feature type="transmembrane region" description="Helical" evidence="8">
    <location>
        <begin position="128"/>
        <end position="147"/>
    </location>
</feature>
<dbReference type="GO" id="GO:0015031">
    <property type="term" value="P:protein transport"/>
    <property type="evidence" value="ECO:0007669"/>
    <property type="project" value="UniProtKB-KW"/>
</dbReference>
<keyword evidence="4 8" id="KW-1133">Transmembrane helix</keyword>
<dbReference type="Pfam" id="PF01618">
    <property type="entry name" value="MotA_ExbB"/>
    <property type="match status" value="1"/>
</dbReference>
<evidence type="ECO:0000256" key="1">
    <source>
        <dbReference type="ARBA" id="ARBA00004651"/>
    </source>
</evidence>
<comment type="similarity">
    <text evidence="6">Belongs to the exbB/tolQ family.</text>
</comment>
<organism evidence="10 11">
    <name type="scientific">Castellaniella defragrans (strain DSM 12143 / CCUG 39792 / 65Phen)</name>
    <name type="common">Alcaligenes defragrans</name>
    <dbReference type="NCBI Taxonomy" id="1437824"/>
    <lineage>
        <taxon>Bacteria</taxon>
        <taxon>Pseudomonadati</taxon>
        <taxon>Pseudomonadota</taxon>
        <taxon>Betaproteobacteria</taxon>
        <taxon>Burkholderiales</taxon>
        <taxon>Alcaligenaceae</taxon>
        <taxon>Castellaniella</taxon>
    </lineage>
</organism>
<evidence type="ECO:0000313" key="10">
    <source>
        <dbReference type="EMBL" id="CDM22809.1"/>
    </source>
</evidence>
<dbReference type="InterPro" id="IPR002898">
    <property type="entry name" value="MotA_ExbB_proton_chnl"/>
</dbReference>
<name>W8WTF1_CASD6</name>
<evidence type="ECO:0000256" key="3">
    <source>
        <dbReference type="ARBA" id="ARBA00022692"/>
    </source>
</evidence>
<dbReference type="GO" id="GO:0005886">
    <property type="term" value="C:plasma membrane"/>
    <property type="evidence" value="ECO:0007669"/>
    <property type="project" value="UniProtKB-SubCell"/>
</dbReference>
<dbReference type="AlphaFoldDB" id="W8WTF1"/>
<dbReference type="Proteomes" id="UP000019805">
    <property type="component" value="Chromosome"/>
</dbReference>
<dbReference type="RefSeq" id="WP_084330442.1">
    <property type="nucleotide sequence ID" value="NZ_HG916765.1"/>
</dbReference>
<feature type="region of interest" description="Disordered" evidence="7">
    <location>
        <begin position="168"/>
        <end position="200"/>
    </location>
</feature>
<dbReference type="eggNOG" id="COG0811">
    <property type="taxonomic scope" value="Bacteria"/>
</dbReference>
<dbReference type="EMBL" id="HG916765">
    <property type="protein sequence ID" value="CDM22809.1"/>
    <property type="molecule type" value="Genomic_DNA"/>
</dbReference>
<comment type="subcellular location">
    <subcellularLocation>
        <location evidence="1">Cell membrane</location>
        <topology evidence="1">Multi-pass membrane protein</topology>
    </subcellularLocation>
    <subcellularLocation>
        <location evidence="6">Membrane</location>
        <topology evidence="6">Multi-pass membrane protein</topology>
    </subcellularLocation>
</comment>
<evidence type="ECO:0000256" key="2">
    <source>
        <dbReference type="ARBA" id="ARBA00022475"/>
    </source>
</evidence>
<evidence type="ECO:0000256" key="8">
    <source>
        <dbReference type="SAM" id="Phobius"/>
    </source>
</evidence>
<feature type="domain" description="MotA/TolQ/ExbB proton channel" evidence="9">
    <location>
        <begin position="85"/>
        <end position="149"/>
    </location>
</feature>
<keyword evidence="3 8" id="KW-0812">Transmembrane</keyword>
<evidence type="ECO:0000256" key="4">
    <source>
        <dbReference type="ARBA" id="ARBA00022989"/>
    </source>
</evidence>
<dbReference type="KEGG" id="cdn:BN940_01661"/>
<dbReference type="STRING" id="1437824.BN940_01661"/>
<accession>W8WTF1</accession>
<dbReference type="HOGENOM" id="CLU_088835_2_0_4"/>
<evidence type="ECO:0000259" key="9">
    <source>
        <dbReference type="Pfam" id="PF01618"/>
    </source>
</evidence>
<keyword evidence="2" id="KW-1003">Cell membrane</keyword>
<feature type="transmembrane region" description="Helical" evidence="8">
    <location>
        <begin position="12"/>
        <end position="43"/>
    </location>
</feature>
<proteinExistence type="inferred from homology"/>